<evidence type="ECO:0000313" key="8">
    <source>
        <dbReference type="Proteomes" id="UP000198935"/>
    </source>
</evidence>
<evidence type="ECO:0000256" key="4">
    <source>
        <dbReference type="ARBA" id="ARBA00023136"/>
    </source>
</evidence>
<feature type="transmembrane region" description="Helical" evidence="5">
    <location>
        <begin position="179"/>
        <end position="205"/>
    </location>
</feature>
<evidence type="ECO:0000256" key="3">
    <source>
        <dbReference type="ARBA" id="ARBA00022989"/>
    </source>
</evidence>
<dbReference type="OrthoDB" id="2966568at2"/>
<protein>
    <submittedName>
        <fullName evidence="7">ABC-2 family transporter protein</fullName>
    </submittedName>
</protein>
<dbReference type="GO" id="GO:0140359">
    <property type="term" value="F:ABC-type transporter activity"/>
    <property type="evidence" value="ECO:0007669"/>
    <property type="project" value="InterPro"/>
</dbReference>
<sequence>MSGILALGIQDFKRLLTNALFWVITVTLVLIITLINFAVPENISEESYGIFTYHTDYYADQTTAVNSEEELRQAVKEHGTIGLLGNDDGSITILNPGLSEKTVRATMTMLYSSSDTYVEVESINENNAAIPFNKRMTPVFICFEALVIGFILGGALLLSEKEEGTIRAMRIAPVGVDKYLISKTVLFSIIAVLYALLVAFFCVGFSFSVHRFILLSFFGAAVFSLIGFAFTTFFRDMSSWFFSMALLLSINMLPVVAYSEPSFSPFWLRVIPSYSLIFAYENILFGMGRSMLPTVFTVAGWGIGAYLISRFVVGRYLLSKGRR</sequence>
<comment type="subcellular location">
    <subcellularLocation>
        <location evidence="1">Membrane</location>
        <topology evidence="1">Multi-pass membrane protein</topology>
    </subcellularLocation>
</comment>
<keyword evidence="3 5" id="KW-1133">Transmembrane helix</keyword>
<organism evidence="7 8">
    <name type="scientific">Evansella caseinilytica</name>
    <dbReference type="NCBI Taxonomy" id="1503961"/>
    <lineage>
        <taxon>Bacteria</taxon>
        <taxon>Bacillati</taxon>
        <taxon>Bacillota</taxon>
        <taxon>Bacilli</taxon>
        <taxon>Bacillales</taxon>
        <taxon>Bacillaceae</taxon>
        <taxon>Evansella</taxon>
    </lineage>
</organism>
<dbReference type="Proteomes" id="UP000198935">
    <property type="component" value="Unassembled WGS sequence"/>
</dbReference>
<feature type="transmembrane region" description="Helical" evidence="5">
    <location>
        <begin position="20"/>
        <end position="39"/>
    </location>
</feature>
<dbReference type="STRING" id="1503961.SAMN05421736_11646"/>
<keyword evidence="8" id="KW-1185">Reference proteome</keyword>
<evidence type="ECO:0000256" key="2">
    <source>
        <dbReference type="ARBA" id="ARBA00022692"/>
    </source>
</evidence>
<dbReference type="AlphaFoldDB" id="A0A1H3TU43"/>
<dbReference type="EMBL" id="FNPI01000016">
    <property type="protein sequence ID" value="SDZ53676.1"/>
    <property type="molecule type" value="Genomic_DNA"/>
</dbReference>
<gene>
    <name evidence="7" type="ORF">SAMN05421736_11646</name>
</gene>
<accession>A0A1H3TU43</accession>
<evidence type="ECO:0000256" key="1">
    <source>
        <dbReference type="ARBA" id="ARBA00004141"/>
    </source>
</evidence>
<evidence type="ECO:0000259" key="6">
    <source>
        <dbReference type="Pfam" id="PF12698"/>
    </source>
</evidence>
<dbReference type="Pfam" id="PF12698">
    <property type="entry name" value="ABC2_membrane_3"/>
    <property type="match status" value="1"/>
</dbReference>
<keyword evidence="2 5" id="KW-0812">Transmembrane</keyword>
<feature type="transmembrane region" description="Helical" evidence="5">
    <location>
        <begin position="139"/>
        <end position="159"/>
    </location>
</feature>
<keyword evidence="4 5" id="KW-0472">Membrane</keyword>
<proteinExistence type="predicted"/>
<feature type="transmembrane region" description="Helical" evidence="5">
    <location>
        <begin position="291"/>
        <end position="313"/>
    </location>
</feature>
<dbReference type="GO" id="GO:0016020">
    <property type="term" value="C:membrane"/>
    <property type="evidence" value="ECO:0007669"/>
    <property type="project" value="UniProtKB-SubCell"/>
</dbReference>
<evidence type="ECO:0000313" key="7">
    <source>
        <dbReference type="EMBL" id="SDZ53676.1"/>
    </source>
</evidence>
<feature type="transmembrane region" description="Helical" evidence="5">
    <location>
        <begin position="240"/>
        <end position="259"/>
    </location>
</feature>
<reference evidence="8" key="1">
    <citation type="submission" date="2016-10" db="EMBL/GenBank/DDBJ databases">
        <authorList>
            <person name="Varghese N."/>
            <person name="Submissions S."/>
        </authorList>
    </citation>
    <scope>NUCLEOTIDE SEQUENCE [LARGE SCALE GENOMIC DNA]</scope>
    <source>
        <strain evidence="8">SP</strain>
    </source>
</reference>
<evidence type="ECO:0000256" key="5">
    <source>
        <dbReference type="SAM" id="Phobius"/>
    </source>
</evidence>
<name>A0A1H3TU43_9BACI</name>
<feature type="transmembrane region" description="Helical" evidence="5">
    <location>
        <begin position="212"/>
        <end position="234"/>
    </location>
</feature>
<feature type="domain" description="ABC-2 type transporter transmembrane" evidence="6">
    <location>
        <begin position="23"/>
        <end position="307"/>
    </location>
</feature>
<dbReference type="InterPro" id="IPR013525">
    <property type="entry name" value="ABC2_TM"/>
</dbReference>